<dbReference type="Gene3D" id="2.10.109.10">
    <property type="entry name" value="Umud Fragment, subunit A"/>
    <property type="match status" value="1"/>
</dbReference>
<feature type="active site" evidence="5">
    <location>
        <position position="103"/>
    </location>
</feature>
<dbReference type="InterPro" id="IPR036286">
    <property type="entry name" value="LexA/Signal_pep-like_sf"/>
</dbReference>
<dbReference type="InterPro" id="IPR000223">
    <property type="entry name" value="Pept_S26A_signal_pept_1"/>
</dbReference>
<comment type="caution">
    <text evidence="8">The sequence shown here is derived from an EMBL/GenBank/DDBJ whole genome shotgun (WGS) entry which is preliminary data.</text>
</comment>
<keyword evidence="6" id="KW-0812">Transmembrane</keyword>
<gene>
    <name evidence="8" type="primary">lepB</name>
    <name evidence="8" type="ORF">KC669_00960</name>
</gene>
<evidence type="ECO:0000313" key="9">
    <source>
        <dbReference type="Proteomes" id="UP000714915"/>
    </source>
</evidence>
<feature type="transmembrane region" description="Helical" evidence="6">
    <location>
        <begin position="20"/>
        <end position="43"/>
    </location>
</feature>
<dbReference type="GO" id="GO:0016020">
    <property type="term" value="C:membrane"/>
    <property type="evidence" value="ECO:0007669"/>
    <property type="project" value="UniProtKB-SubCell"/>
</dbReference>
<dbReference type="PROSITE" id="PS00760">
    <property type="entry name" value="SPASE_I_2"/>
    <property type="match status" value="1"/>
</dbReference>
<dbReference type="NCBIfam" id="TIGR02227">
    <property type="entry name" value="sigpep_I_bact"/>
    <property type="match status" value="1"/>
</dbReference>
<dbReference type="InterPro" id="IPR019533">
    <property type="entry name" value="Peptidase_S26"/>
</dbReference>
<dbReference type="CDD" id="cd06530">
    <property type="entry name" value="S26_SPase_I"/>
    <property type="match status" value="1"/>
</dbReference>
<proteinExistence type="inferred from homology"/>
<dbReference type="EMBL" id="JAGQLF010000007">
    <property type="protein sequence ID" value="MCA9386581.1"/>
    <property type="molecule type" value="Genomic_DNA"/>
</dbReference>
<dbReference type="InterPro" id="IPR019757">
    <property type="entry name" value="Pept_S26A_signal_pept_1_Lys-AS"/>
</dbReference>
<sequence>MNSQQEQVVLQQLNTNQENIFVDILQSIAIAVVLSIFLYVFLVTPNEVDGPSMEPNYNDGDLLFTSKLHRWFNDTTIGDTFGFNYQRGDVVVFQKPGLSDFVKRVIAVPGDTIRIENGVYYVNGERLEEYYNLYNDLRRDGSFLREGDEAIQLGEDEYFLSGDNRNVSHDSRALGPIKDSWIKGKVIFRFWPLSEFGIAERGKSELVQV</sequence>
<reference evidence="8" key="1">
    <citation type="submission" date="2020-04" db="EMBL/GenBank/DDBJ databases">
        <authorList>
            <person name="Zhang T."/>
        </authorList>
    </citation>
    <scope>NUCLEOTIDE SEQUENCE</scope>
    <source>
        <strain evidence="8">HKST-UBA09</strain>
    </source>
</reference>
<dbReference type="PANTHER" id="PTHR43390">
    <property type="entry name" value="SIGNAL PEPTIDASE I"/>
    <property type="match status" value="1"/>
</dbReference>
<accession>A0A955LA23</accession>
<dbReference type="GO" id="GO:0009003">
    <property type="term" value="F:signal peptidase activity"/>
    <property type="evidence" value="ECO:0007669"/>
    <property type="project" value="UniProtKB-EC"/>
</dbReference>
<dbReference type="Pfam" id="PF10502">
    <property type="entry name" value="Peptidase_S26"/>
    <property type="match status" value="1"/>
</dbReference>
<organism evidence="8 9">
    <name type="scientific">Candidatus Dojkabacteria bacterium</name>
    <dbReference type="NCBI Taxonomy" id="2099670"/>
    <lineage>
        <taxon>Bacteria</taxon>
        <taxon>Candidatus Dojkabacteria</taxon>
    </lineage>
</organism>
<dbReference type="PRINTS" id="PR00727">
    <property type="entry name" value="LEADERPTASE"/>
</dbReference>
<dbReference type="AlphaFoldDB" id="A0A955LA23"/>
<dbReference type="GO" id="GO:0004252">
    <property type="term" value="F:serine-type endopeptidase activity"/>
    <property type="evidence" value="ECO:0007669"/>
    <property type="project" value="InterPro"/>
</dbReference>
<dbReference type="GO" id="GO:0006465">
    <property type="term" value="P:signal peptide processing"/>
    <property type="evidence" value="ECO:0007669"/>
    <property type="project" value="InterPro"/>
</dbReference>
<comment type="catalytic activity">
    <reaction evidence="1 6">
        <text>Cleavage of hydrophobic, N-terminal signal or leader sequences from secreted and periplasmic proteins.</text>
        <dbReference type="EC" id="3.4.21.89"/>
    </reaction>
</comment>
<evidence type="ECO:0000256" key="6">
    <source>
        <dbReference type="RuleBase" id="RU362042"/>
    </source>
</evidence>
<dbReference type="SUPFAM" id="SSF51306">
    <property type="entry name" value="LexA/Signal peptidase"/>
    <property type="match status" value="1"/>
</dbReference>
<comment type="similarity">
    <text evidence="2 6">Belongs to the peptidase S26 family.</text>
</comment>
<evidence type="ECO:0000256" key="4">
    <source>
        <dbReference type="ARBA" id="ARBA00022801"/>
    </source>
</evidence>
<keyword evidence="4 6" id="KW-0378">Hydrolase</keyword>
<evidence type="ECO:0000313" key="8">
    <source>
        <dbReference type="EMBL" id="MCA9386581.1"/>
    </source>
</evidence>
<keyword evidence="6" id="KW-1133">Transmembrane helix</keyword>
<feature type="active site" evidence="5">
    <location>
        <position position="52"/>
    </location>
</feature>
<name>A0A955LA23_9BACT</name>
<dbReference type="PANTHER" id="PTHR43390:SF1">
    <property type="entry name" value="CHLOROPLAST PROCESSING PEPTIDASE"/>
    <property type="match status" value="1"/>
</dbReference>
<keyword evidence="6" id="KW-0645">Protease</keyword>
<evidence type="ECO:0000259" key="7">
    <source>
        <dbReference type="Pfam" id="PF10502"/>
    </source>
</evidence>
<dbReference type="Proteomes" id="UP000714915">
    <property type="component" value="Unassembled WGS sequence"/>
</dbReference>
<reference evidence="8" key="2">
    <citation type="journal article" date="2021" name="Microbiome">
        <title>Successional dynamics and alternative stable states in a saline activated sludge microbial community over 9 years.</title>
        <authorList>
            <person name="Wang Y."/>
            <person name="Ye J."/>
            <person name="Ju F."/>
            <person name="Liu L."/>
            <person name="Boyd J.A."/>
            <person name="Deng Y."/>
            <person name="Parks D.H."/>
            <person name="Jiang X."/>
            <person name="Yin X."/>
            <person name="Woodcroft B.J."/>
            <person name="Tyson G.W."/>
            <person name="Hugenholtz P."/>
            <person name="Polz M.F."/>
            <person name="Zhang T."/>
        </authorList>
    </citation>
    <scope>NUCLEOTIDE SEQUENCE</scope>
    <source>
        <strain evidence="8">HKST-UBA09</strain>
    </source>
</reference>
<comment type="subcellular location">
    <subcellularLocation>
        <location evidence="6">Membrane</location>
        <topology evidence="6">Single-pass type II membrane protein</topology>
    </subcellularLocation>
</comment>
<keyword evidence="6" id="KW-0472">Membrane</keyword>
<evidence type="ECO:0000256" key="5">
    <source>
        <dbReference type="PIRSR" id="PIRSR600223-1"/>
    </source>
</evidence>
<dbReference type="EC" id="3.4.21.89" evidence="3 6"/>
<evidence type="ECO:0000256" key="3">
    <source>
        <dbReference type="ARBA" id="ARBA00013208"/>
    </source>
</evidence>
<evidence type="ECO:0000256" key="2">
    <source>
        <dbReference type="ARBA" id="ARBA00009370"/>
    </source>
</evidence>
<evidence type="ECO:0000256" key="1">
    <source>
        <dbReference type="ARBA" id="ARBA00000677"/>
    </source>
</evidence>
<protein>
    <recommendedName>
        <fullName evidence="3 6">Signal peptidase I</fullName>
        <ecNumber evidence="3 6">3.4.21.89</ecNumber>
    </recommendedName>
</protein>
<feature type="domain" description="Peptidase S26" evidence="7">
    <location>
        <begin position="23"/>
        <end position="191"/>
    </location>
</feature>